<dbReference type="GO" id="GO:0019900">
    <property type="term" value="F:kinase binding"/>
    <property type="evidence" value="ECO:0007669"/>
    <property type="project" value="TreeGrafter"/>
</dbReference>
<evidence type="ECO:0000256" key="2">
    <source>
        <dbReference type="ARBA" id="ARBA00022490"/>
    </source>
</evidence>
<feature type="domain" description="WW" evidence="9">
    <location>
        <begin position="62"/>
        <end position="95"/>
    </location>
</feature>
<feature type="region of interest" description="Disordered" evidence="8">
    <location>
        <begin position="602"/>
        <end position="641"/>
    </location>
</feature>
<keyword evidence="2" id="KW-0963">Cytoplasm</keyword>
<reference evidence="10" key="2">
    <citation type="submission" date="2025-08" db="UniProtKB">
        <authorList>
            <consortium name="Ensembl"/>
        </authorList>
    </citation>
    <scope>IDENTIFICATION</scope>
</reference>
<dbReference type="PANTHER" id="PTHR14791">
    <property type="entry name" value="BOMB/KIRA PROTEINS"/>
    <property type="match status" value="1"/>
</dbReference>
<accession>A0A671WGY4</accession>
<reference evidence="10" key="1">
    <citation type="submission" date="2021-04" db="EMBL/GenBank/DDBJ databases">
        <authorList>
            <consortium name="Wellcome Sanger Institute Data Sharing"/>
        </authorList>
    </citation>
    <scope>NUCLEOTIDE SEQUENCE [LARGE SCALE GENOMIC DNA]</scope>
</reference>
<feature type="domain" description="WW" evidence="9">
    <location>
        <begin position="15"/>
        <end position="48"/>
    </location>
</feature>
<gene>
    <name evidence="10" type="primary">WWC3</name>
    <name evidence="10" type="synonym">wwc3</name>
</gene>
<dbReference type="GO" id="GO:0046621">
    <property type="term" value="P:negative regulation of organ growth"/>
    <property type="evidence" value="ECO:0007669"/>
    <property type="project" value="TreeGrafter"/>
</dbReference>
<evidence type="ECO:0000256" key="6">
    <source>
        <dbReference type="ARBA" id="ARBA00023163"/>
    </source>
</evidence>
<keyword evidence="6" id="KW-0804">Transcription</keyword>
<dbReference type="Ensembl" id="ENSSAUT00010037700.1">
    <property type="protein sequence ID" value="ENSSAUP00010035791.1"/>
    <property type="gene ID" value="ENSSAUG00010015139.1"/>
</dbReference>
<dbReference type="GO" id="GO:0005737">
    <property type="term" value="C:cytoplasm"/>
    <property type="evidence" value="ECO:0007669"/>
    <property type="project" value="UniProtKB-SubCell"/>
</dbReference>
<evidence type="ECO:0000256" key="1">
    <source>
        <dbReference type="ARBA" id="ARBA00004496"/>
    </source>
</evidence>
<evidence type="ECO:0000313" key="11">
    <source>
        <dbReference type="Proteomes" id="UP000472265"/>
    </source>
</evidence>
<evidence type="ECO:0000256" key="3">
    <source>
        <dbReference type="ARBA" id="ARBA00022737"/>
    </source>
</evidence>
<evidence type="ECO:0000256" key="5">
    <source>
        <dbReference type="ARBA" id="ARBA00023054"/>
    </source>
</evidence>
<keyword evidence="5 7" id="KW-0175">Coiled coil</keyword>
<feature type="coiled-coil region" evidence="7">
    <location>
        <begin position="368"/>
        <end position="398"/>
    </location>
</feature>
<organism evidence="10 11">
    <name type="scientific">Sparus aurata</name>
    <name type="common">Gilthead sea bream</name>
    <dbReference type="NCBI Taxonomy" id="8175"/>
    <lineage>
        <taxon>Eukaryota</taxon>
        <taxon>Metazoa</taxon>
        <taxon>Chordata</taxon>
        <taxon>Craniata</taxon>
        <taxon>Vertebrata</taxon>
        <taxon>Euteleostomi</taxon>
        <taxon>Actinopterygii</taxon>
        <taxon>Neopterygii</taxon>
        <taxon>Teleostei</taxon>
        <taxon>Neoteleostei</taxon>
        <taxon>Acanthomorphata</taxon>
        <taxon>Eupercaria</taxon>
        <taxon>Spariformes</taxon>
        <taxon>Sparidae</taxon>
        <taxon>Sparus</taxon>
    </lineage>
</organism>
<keyword evidence="11" id="KW-1185">Reference proteome</keyword>
<dbReference type="PANTHER" id="PTHR14791:SF25">
    <property type="entry name" value="PROTEIN WWC3"/>
    <property type="match status" value="1"/>
</dbReference>
<dbReference type="Gene3D" id="2.20.70.10">
    <property type="match status" value="2"/>
</dbReference>
<dbReference type="InterPro" id="IPR051105">
    <property type="entry name" value="WWC/KIBRA_Hippo_Reg"/>
</dbReference>
<evidence type="ECO:0000256" key="7">
    <source>
        <dbReference type="SAM" id="Coils"/>
    </source>
</evidence>
<protein>
    <submittedName>
        <fullName evidence="10">WWC family member 3</fullName>
    </submittedName>
</protein>
<dbReference type="CDD" id="cd00201">
    <property type="entry name" value="WW"/>
    <property type="match status" value="2"/>
</dbReference>
<dbReference type="FunFam" id="2.20.70.10:FF:000041">
    <property type="entry name" value="WW and C2 domain containing 1"/>
    <property type="match status" value="1"/>
</dbReference>
<dbReference type="FunFam" id="2.20.70.10:FF:000001">
    <property type="entry name" value="Membrane-associated guanylate kinase, WW and PDZ domain-containing protein 1"/>
    <property type="match status" value="1"/>
</dbReference>
<dbReference type="InterPro" id="IPR057747">
    <property type="entry name" value="WWC1_hairpin"/>
</dbReference>
<feature type="compositionally biased region" description="Basic and acidic residues" evidence="8">
    <location>
        <begin position="608"/>
        <end position="618"/>
    </location>
</feature>
<dbReference type="AlphaFoldDB" id="A0A671WGY4"/>
<dbReference type="GO" id="GO:0035330">
    <property type="term" value="P:regulation of hippo signaling"/>
    <property type="evidence" value="ECO:0007669"/>
    <property type="project" value="TreeGrafter"/>
</dbReference>
<dbReference type="InterPro" id="IPR036020">
    <property type="entry name" value="WW_dom_sf"/>
</dbReference>
<dbReference type="GeneTree" id="ENSGT00410000025556"/>
<keyword evidence="4" id="KW-0805">Transcription regulation</keyword>
<dbReference type="PROSITE" id="PS01159">
    <property type="entry name" value="WW_DOMAIN_1"/>
    <property type="match status" value="1"/>
</dbReference>
<feature type="coiled-coil region" evidence="7">
    <location>
        <begin position="172"/>
        <end position="199"/>
    </location>
</feature>
<dbReference type="SMART" id="SM00456">
    <property type="entry name" value="WW"/>
    <property type="match status" value="2"/>
</dbReference>
<name>A0A671WGY4_SPAAU</name>
<keyword evidence="3" id="KW-0677">Repeat</keyword>
<evidence type="ECO:0000313" key="10">
    <source>
        <dbReference type="Ensembl" id="ENSSAUP00010035791.1"/>
    </source>
</evidence>
<dbReference type="GO" id="GO:0060090">
    <property type="term" value="F:molecular adaptor activity"/>
    <property type="evidence" value="ECO:0007669"/>
    <property type="project" value="TreeGrafter"/>
</dbReference>
<dbReference type="Proteomes" id="UP000472265">
    <property type="component" value="Chromosome 11"/>
</dbReference>
<evidence type="ECO:0000256" key="4">
    <source>
        <dbReference type="ARBA" id="ARBA00023015"/>
    </source>
</evidence>
<reference evidence="10" key="3">
    <citation type="submission" date="2025-09" db="UniProtKB">
        <authorList>
            <consortium name="Ensembl"/>
        </authorList>
    </citation>
    <scope>IDENTIFICATION</scope>
</reference>
<dbReference type="Pfam" id="PF25802">
    <property type="entry name" value="WWC1"/>
    <property type="match status" value="1"/>
</dbReference>
<evidence type="ECO:0000256" key="8">
    <source>
        <dbReference type="SAM" id="MobiDB-lite"/>
    </source>
</evidence>
<sequence>MPWVSGGKRRESSELPLPAGWEEARDYDGRVFFIDHNTRQTSWIDPRDRITKPLTFADCVGDELPLGWEEVYDQQVGVYYIDHINKTTQIENPRTQWRQEQERMLKEYLVVAQEALKAKKEMYLVKQQRLELAQQEMLLFHELSEDNRSITSTLSGSSSNAKYDPDQIKVEIACRRERLSRLKQELAQVKQELQYKEMGVETLQEIDRKMSCSQTNYKLDEAQAIFNELRSIKKAISTGEKERQDLIQSLAKLTVNFQSSLSIGDPASEVANSTGTAGDSCNLQQYCDTGCQTDIMGEVDSSHLVDKVKVNWQYEEAKKKVQSIQHQLAQLDSESWSGRAEADRDRDFMQLLREKEALLQEIILVSKQQHSAETLLQLEEERSRLEEEVQRAHSSQSQGANQRILQQEKRNVLLRQLEEATRITTYLHSQLKRCSDLLLQVEKATMTEGVFPELVRVRPKERGGRWGHASPFMRGSTIVRSQTFSPGARSQYVCRLYRSDSDSSTLPKKSPFVRNTLERRTLRYKQSYRSSLAEQPTRTSLDLELDLQACRTRQRQLMEELTALRELKLRLEEPQAREDPELPHWALRDERFRCLLREAQRQASQSKQEQRQEEAAERRLRKASKEVLQMRGQSQKEPLPVQTFREKMAFFTRPRFNIPPLPADDV</sequence>
<dbReference type="PROSITE" id="PS50020">
    <property type="entry name" value="WW_DOMAIN_2"/>
    <property type="match status" value="2"/>
</dbReference>
<comment type="subcellular location">
    <subcellularLocation>
        <location evidence="1">Cytoplasm</location>
    </subcellularLocation>
</comment>
<proteinExistence type="predicted"/>
<dbReference type="InterPro" id="IPR001202">
    <property type="entry name" value="WW_dom"/>
</dbReference>
<dbReference type="SUPFAM" id="SSF51045">
    <property type="entry name" value="WW domain"/>
    <property type="match status" value="2"/>
</dbReference>
<dbReference type="Pfam" id="PF00397">
    <property type="entry name" value="WW"/>
    <property type="match status" value="2"/>
</dbReference>
<dbReference type="GO" id="GO:0016477">
    <property type="term" value="P:cell migration"/>
    <property type="evidence" value="ECO:0007669"/>
    <property type="project" value="TreeGrafter"/>
</dbReference>
<dbReference type="GO" id="GO:0006355">
    <property type="term" value="P:regulation of DNA-templated transcription"/>
    <property type="evidence" value="ECO:0007669"/>
    <property type="project" value="TreeGrafter"/>
</dbReference>
<evidence type="ECO:0000259" key="9">
    <source>
        <dbReference type="PROSITE" id="PS50020"/>
    </source>
</evidence>